<reference evidence="5" key="1">
    <citation type="submission" date="2022-07" db="EMBL/GenBank/DDBJ databases">
        <title>Phylogenomic reconstructions and comparative analyses of Kickxellomycotina fungi.</title>
        <authorList>
            <person name="Reynolds N.K."/>
            <person name="Stajich J.E."/>
            <person name="Barry K."/>
            <person name="Grigoriev I.V."/>
            <person name="Crous P."/>
            <person name="Smith M.E."/>
        </authorList>
    </citation>
    <scope>NUCLEOTIDE SEQUENCE</scope>
    <source>
        <strain evidence="5">RSA 1196</strain>
    </source>
</reference>
<evidence type="ECO:0000256" key="2">
    <source>
        <dbReference type="SAM" id="MobiDB-lite"/>
    </source>
</evidence>
<evidence type="ECO:0000259" key="4">
    <source>
        <dbReference type="Pfam" id="PF10342"/>
    </source>
</evidence>
<proteinExistence type="predicted"/>
<name>A0A9W8AQC1_9FUNG</name>
<feature type="compositionally biased region" description="Acidic residues" evidence="2">
    <location>
        <begin position="163"/>
        <end position="177"/>
    </location>
</feature>
<evidence type="ECO:0000313" key="5">
    <source>
        <dbReference type="EMBL" id="KAJ1961822.1"/>
    </source>
</evidence>
<dbReference type="AlphaFoldDB" id="A0A9W8AQC1"/>
<dbReference type="Proteomes" id="UP001150925">
    <property type="component" value="Unassembled WGS sequence"/>
</dbReference>
<sequence length="248" mass="25771">MKYFISSLLFLCATAHVGQAYFYTTNLDQSSAWKSGETVTVNWTPNAEADEAAQIGDTYTVYLKTGGDLDQQTIVPVAVNVPISNQEVKFTVPDNLPPGKYFLQYSSGEVNNWSTRASVDGGTTWTPLGEGEEAQAKADELAGGKTVANKSDVRDSESSNTESSEDSTADATDDSETDSAKETGTESESASATKSATSSKASSTTSAHASSVTKSSSATRSATTSSSSTDVSDDEGAAGRATLSLVAS</sequence>
<feature type="non-terminal residue" evidence="5">
    <location>
        <position position="248"/>
    </location>
</feature>
<feature type="compositionally biased region" description="Low complexity" evidence="2">
    <location>
        <begin position="186"/>
        <end position="229"/>
    </location>
</feature>
<dbReference type="InterPro" id="IPR052982">
    <property type="entry name" value="SRP1/TIP1-like"/>
</dbReference>
<keyword evidence="6" id="KW-1185">Reference proteome</keyword>
<comment type="caution">
    <text evidence="5">The sequence shown here is derived from an EMBL/GenBank/DDBJ whole genome shotgun (WGS) entry which is preliminary data.</text>
</comment>
<dbReference type="OrthoDB" id="2432613at2759"/>
<feature type="chain" id="PRO_5040844018" description="Yeast cell wall synthesis Kre9/Knh1-like N-terminal domain-containing protein" evidence="3">
    <location>
        <begin position="21"/>
        <end position="248"/>
    </location>
</feature>
<feature type="region of interest" description="Disordered" evidence="2">
    <location>
        <begin position="134"/>
        <end position="248"/>
    </location>
</feature>
<gene>
    <name evidence="5" type="ORF">IWQ62_003736</name>
</gene>
<feature type="domain" description="Yeast cell wall synthesis Kre9/Knh1-like N-terminal" evidence="4">
    <location>
        <begin position="30"/>
        <end position="116"/>
    </location>
</feature>
<organism evidence="5 6">
    <name type="scientific">Dispira parvispora</name>
    <dbReference type="NCBI Taxonomy" id="1520584"/>
    <lineage>
        <taxon>Eukaryota</taxon>
        <taxon>Fungi</taxon>
        <taxon>Fungi incertae sedis</taxon>
        <taxon>Zoopagomycota</taxon>
        <taxon>Kickxellomycotina</taxon>
        <taxon>Dimargaritomycetes</taxon>
        <taxon>Dimargaritales</taxon>
        <taxon>Dimargaritaceae</taxon>
        <taxon>Dispira</taxon>
    </lineage>
</organism>
<keyword evidence="1 3" id="KW-0732">Signal</keyword>
<dbReference type="InterPro" id="IPR018466">
    <property type="entry name" value="Kre9/Knh1-like_N"/>
</dbReference>
<evidence type="ECO:0000313" key="6">
    <source>
        <dbReference type="Proteomes" id="UP001150925"/>
    </source>
</evidence>
<dbReference type="EMBL" id="JANBPY010001062">
    <property type="protein sequence ID" value="KAJ1961822.1"/>
    <property type="molecule type" value="Genomic_DNA"/>
</dbReference>
<feature type="signal peptide" evidence="3">
    <location>
        <begin position="1"/>
        <end position="20"/>
    </location>
</feature>
<dbReference type="Pfam" id="PF10342">
    <property type="entry name" value="Kre9_KNH"/>
    <property type="match status" value="1"/>
</dbReference>
<dbReference type="PANTHER" id="PTHR40633">
    <property type="entry name" value="MATRIX PROTEIN, PUTATIVE (AFU_ORTHOLOGUE AFUA_8G05410)-RELATED"/>
    <property type="match status" value="1"/>
</dbReference>
<evidence type="ECO:0000256" key="3">
    <source>
        <dbReference type="SAM" id="SignalP"/>
    </source>
</evidence>
<evidence type="ECO:0000256" key="1">
    <source>
        <dbReference type="ARBA" id="ARBA00022729"/>
    </source>
</evidence>
<protein>
    <recommendedName>
        <fullName evidence="4">Yeast cell wall synthesis Kre9/Knh1-like N-terminal domain-containing protein</fullName>
    </recommendedName>
</protein>
<dbReference type="PANTHER" id="PTHR40633:SF1">
    <property type="entry name" value="GPI ANCHORED SERINE-THREONINE RICH PROTEIN (AFU_ORTHOLOGUE AFUA_1G03630)"/>
    <property type="match status" value="1"/>
</dbReference>
<accession>A0A9W8AQC1</accession>